<dbReference type="Proteomes" id="UP000247459">
    <property type="component" value="Unassembled WGS sequence"/>
</dbReference>
<evidence type="ECO:0000313" key="2">
    <source>
        <dbReference type="Proteomes" id="UP000247459"/>
    </source>
</evidence>
<organism evidence="1 2">
    <name type="scientific">Paenibacillus illinoisensis</name>
    <dbReference type="NCBI Taxonomy" id="59845"/>
    <lineage>
        <taxon>Bacteria</taxon>
        <taxon>Bacillati</taxon>
        <taxon>Bacillota</taxon>
        <taxon>Bacilli</taxon>
        <taxon>Bacillales</taxon>
        <taxon>Paenibacillaceae</taxon>
        <taxon>Paenibacillus</taxon>
    </lineage>
</organism>
<proteinExistence type="predicted"/>
<dbReference type="AlphaFoldDB" id="A0A2W0CBW0"/>
<name>A0A2W0CBW0_9BACL</name>
<comment type="caution">
    <text evidence="1">The sequence shown here is derived from an EMBL/GenBank/DDBJ whole genome shotgun (WGS) entry which is preliminary data.</text>
</comment>
<protein>
    <submittedName>
        <fullName evidence="1">Uncharacterized protein</fullName>
    </submittedName>
</protein>
<dbReference type="RefSeq" id="WP_095362332.1">
    <property type="nucleotide sequence ID" value="NZ_PRLG01000012.1"/>
</dbReference>
<dbReference type="EMBL" id="PRLG01000012">
    <property type="protein sequence ID" value="PYY30146.1"/>
    <property type="molecule type" value="Genomic_DNA"/>
</dbReference>
<sequence>MNRKRKLILGIVILLALVATAIPVYISQQHTTFRAEVTDHMTMLDKFDRLEITRFSSTSGDREEVIIKDAAEIQDFLKDYKDIELKKINQRDTERESPYYYEWRLMINKEEREINGFGITLYNKHSMTIYNGNDTRDKLQDYKVSQDMNWYKMERLFEGIKEEES</sequence>
<dbReference type="OrthoDB" id="2607831at2"/>
<gene>
    <name evidence="1" type="ORF">PIL02S_01511</name>
</gene>
<reference evidence="1 2" key="1">
    <citation type="submission" date="2018-01" db="EMBL/GenBank/DDBJ databases">
        <title>Genome sequence of the PGP bacterium Paenibacillus illinoisensis E3.</title>
        <authorList>
            <person name="Rolli E."/>
            <person name="Marasco R."/>
            <person name="Bessem C."/>
            <person name="Michoud G."/>
            <person name="Gaiarsa S."/>
            <person name="Borin S."/>
            <person name="Daffonchio D."/>
        </authorList>
    </citation>
    <scope>NUCLEOTIDE SEQUENCE [LARGE SCALE GENOMIC DNA]</scope>
    <source>
        <strain evidence="1 2">E3</strain>
    </source>
</reference>
<evidence type="ECO:0000313" key="1">
    <source>
        <dbReference type="EMBL" id="PYY30146.1"/>
    </source>
</evidence>
<accession>A0A2W0CBW0</accession>